<dbReference type="GO" id="GO:0005524">
    <property type="term" value="F:ATP binding"/>
    <property type="evidence" value="ECO:0007669"/>
    <property type="project" value="UniProtKB-UniRule"/>
</dbReference>
<keyword evidence="11" id="KW-0378">Hydrolase</keyword>
<dbReference type="GO" id="GO:0009558">
    <property type="term" value="P:embryo sac cellularization"/>
    <property type="evidence" value="ECO:0007669"/>
    <property type="project" value="EnsemblPlants"/>
</dbReference>
<evidence type="ECO:0000256" key="1">
    <source>
        <dbReference type="ARBA" id="ARBA00007310"/>
    </source>
</evidence>
<dbReference type="CDD" id="cd01374">
    <property type="entry name" value="KISc_CENP_E"/>
    <property type="match status" value="1"/>
</dbReference>
<protein>
    <submittedName>
        <fullName evidence="10">ATP-binding microtubule motor family protein</fullName>
    </submittedName>
    <submittedName>
        <fullName evidence="11">Putative plus-end-directed kinesin ATPase</fullName>
        <ecNumber evidence="11">3.6.4.4</ecNumber>
    </submittedName>
</protein>
<evidence type="ECO:0000256" key="7">
    <source>
        <dbReference type="SAM" id="Coils"/>
    </source>
</evidence>
<comment type="similarity">
    <text evidence="1">Belongs to the TRAFAC class myosin-kinesin ATPase superfamily. Kinesin family. KIN-7 subfamily.</text>
</comment>
<dbReference type="InterPro" id="IPR027417">
    <property type="entry name" value="P-loop_NTPase"/>
</dbReference>
<dbReference type="GO" id="GO:0007018">
    <property type="term" value="P:microtubule-based movement"/>
    <property type="evidence" value="ECO:0007669"/>
    <property type="project" value="InterPro"/>
</dbReference>
<dbReference type="HOGENOM" id="CLU_013407_0_0_1"/>
<dbReference type="PROSITE" id="PS50067">
    <property type="entry name" value="KINESIN_MOTOR_2"/>
    <property type="match status" value="1"/>
</dbReference>
<reference evidence="11" key="4">
    <citation type="journal article" date="2018" name="Nat. Plants">
        <title>Whole-genome landscape of Medicago truncatula symbiotic genes.</title>
        <authorList>
            <person name="Pecrix Y."/>
            <person name="Gamas P."/>
            <person name="Carrere S."/>
        </authorList>
    </citation>
    <scope>NUCLEOTIDE SEQUENCE</scope>
    <source>
        <tissue evidence="11">Leaves</tissue>
    </source>
</reference>
<dbReference type="KEGG" id="mtr:11438234"/>
<reference evidence="10 13" key="2">
    <citation type="journal article" date="2014" name="BMC Genomics">
        <title>An improved genome release (version Mt4.0) for the model legume Medicago truncatula.</title>
        <authorList>
            <person name="Tang H."/>
            <person name="Krishnakumar V."/>
            <person name="Bidwell S."/>
            <person name="Rosen B."/>
            <person name="Chan A."/>
            <person name="Zhou S."/>
            <person name="Gentzbittel L."/>
            <person name="Childs K.L."/>
            <person name="Yandell M."/>
            <person name="Gundlach H."/>
            <person name="Mayer K.F."/>
            <person name="Schwartz D.C."/>
            <person name="Town C.D."/>
        </authorList>
    </citation>
    <scope>GENOME REANNOTATION</scope>
    <source>
        <strain evidence="12 13">cv. Jemalong A17</strain>
    </source>
</reference>
<accession>A0A0C3X7C0</accession>
<dbReference type="Gramene" id="rna27345">
    <property type="protein sequence ID" value="RHN64522.1"/>
    <property type="gene ID" value="gene27345"/>
</dbReference>
<dbReference type="PANTHER" id="PTHR47968">
    <property type="entry name" value="CENTROMERE PROTEIN E"/>
    <property type="match status" value="1"/>
</dbReference>
<dbReference type="SUPFAM" id="SSF52540">
    <property type="entry name" value="P-loop containing nucleoside triphosphate hydrolases"/>
    <property type="match status" value="1"/>
</dbReference>
<keyword evidence="7" id="KW-0175">Coiled coil</keyword>
<reference evidence="10 13" key="1">
    <citation type="journal article" date="2011" name="Nature">
        <title>The Medicago genome provides insight into the evolution of rhizobial symbioses.</title>
        <authorList>
            <person name="Young N.D."/>
            <person name="Debelle F."/>
            <person name="Oldroyd G.E."/>
            <person name="Geurts R."/>
            <person name="Cannon S.B."/>
            <person name="Udvardi M.K."/>
            <person name="Benedito V.A."/>
            <person name="Mayer K.F."/>
            <person name="Gouzy J."/>
            <person name="Schoof H."/>
            <person name="Van de Peer Y."/>
            <person name="Proost S."/>
            <person name="Cook D.R."/>
            <person name="Meyers B.C."/>
            <person name="Spannagl M."/>
            <person name="Cheung F."/>
            <person name="De Mita S."/>
            <person name="Krishnakumar V."/>
            <person name="Gundlach H."/>
            <person name="Zhou S."/>
            <person name="Mudge J."/>
            <person name="Bharti A.K."/>
            <person name="Murray J.D."/>
            <person name="Naoumkina M.A."/>
            <person name="Rosen B."/>
            <person name="Silverstein K.A."/>
            <person name="Tang H."/>
            <person name="Rombauts S."/>
            <person name="Zhao P.X."/>
            <person name="Zhou P."/>
            <person name="Barbe V."/>
            <person name="Bardou P."/>
            <person name="Bechner M."/>
            <person name="Bellec A."/>
            <person name="Berger A."/>
            <person name="Berges H."/>
            <person name="Bidwell S."/>
            <person name="Bisseling T."/>
            <person name="Choisne N."/>
            <person name="Couloux A."/>
            <person name="Denny R."/>
            <person name="Deshpande S."/>
            <person name="Dai X."/>
            <person name="Doyle J.J."/>
            <person name="Dudez A.M."/>
            <person name="Farmer A.D."/>
            <person name="Fouteau S."/>
            <person name="Franken C."/>
            <person name="Gibelin C."/>
            <person name="Gish J."/>
            <person name="Goldstein S."/>
            <person name="Gonzalez A.J."/>
            <person name="Green P.J."/>
            <person name="Hallab A."/>
            <person name="Hartog M."/>
            <person name="Hua A."/>
            <person name="Humphray S.J."/>
            <person name="Jeong D.H."/>
            <person name="Jing Y."/>
            <person name="Jocker A."/>
            <person name="Kenton S.M."/>
            <person name="Kim D.J."/>
            <person name="Klee K."/>
            <person name="Lai H."/>
            <person name="Lang C."/>
            <person name="Lin S."/>
            <person name="Macmil S.L."/>
            <person name="Magdelenat G."/>
            <person name="Matthews L."/>
            <person name="McCorrison J."/>
            <person name="Monaghan E.L."/>
            <person name="Mun J.H."/>
            <person name="Najar F.Z."/>
            <person name="Nicholson C."/>
            <person name="Noirot C."/>
            <person name="O'Bleness M."/>
            <person name="Paule C.R."/>
            <person name="Poulain J."/>
            <person name="Prion F."/>
            <person name="Qin B."/>
            <person name="Qu C."/>
            <person name="Retzel E.F."/>
            <person name="Riddle C."/>
            <person name="Sallet E."/>
            <person name="Samain S."/>
            <person name="Samson N."/>
            <person name="Sanders I."/>
            <person name="Saurat O."/>
            <person name="Scarpelli C."/>
            <person name="Schiex T."/>
            <person name="Segurens B."/>
            <person name="Severin A.J."/>
            <person name="Sherrier D.J."/>
            <person name="Shi R."/>
            <person name="Sims S."/>
            <person name="Singer S.R."/>
            <person name="Sinharoy S."/>
            <person name="Sterck L."/>
            <person name="Viollet A."/>
            <person name="Wang B.B."/>
            <person name="Wang K."/>
            <person name="Wang M."/>
            <person name="Wang X."/>
            <person name="Warfsmann J."/>
            <person name="Weissenbach J."/>
            <person name="White D.D."/>
            <person name="White J.D."/>
            <person name="Wiley G.B."/>
            <person name="Wincker P."/>
            <person name="Xing Y."/>
            <person name="Yang L."/>
            <person name="Yao Z."/>
            <person name="Ying F."/>
            <person name="Zhai J."/>
            <person name="Zhou L."/>
            <person name="Zuber A."/>
            <person name="Denarie J."/>
            <person name="Dixon R.A."/>
            <person name="May G.D."/>
            <person name="Schwartz D.C."/>
            <person name="Rogers J."/>
            <person name="Quetier F."/>
            <person name="Town C.D."/>
            <person name="Roe B.A."/>
        </authorList>
    </citation>
    <scope>NUCLEOTIDE SEQUENCE [LARGE SCALE GENOMIC DNA]</scope>
    <source>
        <strain evidence="10">A17</strain>
        <strain evidence="12 13">cv. Jemalong A17</strain>
    </source>
</reference>
<dbReference type="GO" id="GO:0000911">
    <property type="term" value="P:cytokinesis by cell plate formation"/>
    <property type="evidence" value="ECO:0007669"/>
    <property type="project" value="EnsemblPlants"/>
</dbReference>
<dbReference type="GO" id="GO:0005874">
    <property type="term" value="C:microtubule"/>
    <property type="evidence" value="ECO:0007669"/>
    <property type="project" value="UniProtKB-KW"/>
</dbReference>
<dbReference type="STRING" id="3880.G7JS44"/>
<dbReference type="Pfam" id="PF11995">
    <property type="entry name" value="DUF3490"/>
    <property type="match status" value="1"/>
</dbReference>
<dbReference type="PaxDb" id="3880-AES92142"/>
<dbReference type="EMBL" id="PSQE01000004">
    <property type="protein sequence ID" value="RHN64522.1"/>
    <property type="molecule type" value="Genomic_DNA"/>
</dbReference>
<organism evidence="10 13">
    <name type="scientific">Medicago truncatula</name>
    <name type="common">Barrel medic</name>
    <name type="synonym">Medicago tribuloides</name>
    <dbReference type="NCBI Taxonomy" id="3880"/>
    <lineage>
        <taxon>Eukaryota</taxon>
        <taxon>Viridiplantae</taxon>
        <taxon>Streptophyta</taxon>
        <taxon>Embryophyta</taxon>
        <taxon>Tracheophyta</taxon>
        <taxon>Spermatophyta</taxon>
        <taxon>Magnoliopsida</taxon>
        <taxon>eudicotyledons</taxon>
        <taxon>Gunneridae</taxon>
        <taxon>Pentapetalae</taxon>
        <taxon>rosids</taxon>
        <taxon>fabids</taxon>
        <taxon>Fabales</taxon>
        <taxon>Fabaceae</taxon>
        <taxon>Papilionoideae</taxon>
        <taxon>50 kb inversion clade</taxon>
        <taxon>NPAAA clade</taxon>
        <taxon>Hologalegina</taxon>
        <taxon>IRL clade</taxon>
        <taxon>Trifolieae</taxon>
        <taxon>Medicago</taxon>
    </lineage>
</organism>
<keyword evidence="13" id="KW-1185">Reference proteome</keyword>
<dbReference type="PRINTS" id="PR00380">
    <property type="entry name" value="KINESINHEAVY"/>
</dbReference>
<evidence type="ECO:0000313" key="13">
    <source>
        <dbReference type="Proteomes" id="UP000002051"/>
    </source>
</evidence>
<dbReference type="PANTHER" id="PTHR47968:SF39">
    <property type="entry name" value="KINESIN-LIKE PROTEIN KIN-7B"/>
    <property type="match status" value="1"/>
</dbReference>
<dbReference type="GO" id="GO:0008017">
    <property type="term" value="F:microtubule binding"/>
    <property type="evidence" value="ECO:0007669"/>
    <property type="project" value="InterPro"/>
</dbReference>
<sequence>MKVDDVGPKNLKSPFVSIHVPERARAERKEPPLKVAVTKQFFFVSTNEYSKIFILLPNLTFKEFHSCHSKRHRSAFFLRISPAFMRFRSPSRTHDATEPSPSSLSLKFRVSRMVKTPMAATPSSKIRRKLADTPGGSKIREEKIRVTVRMRPLNRKEQAMYDLIAWDCLDDKTIVFKNPNQERPSTSYTFDRVFPPACSTQKVYDEGAKDVALSALSGINATIFAYGQTSSGKTFTMRGITENAIRDIYECIKNTPDRDFVLKISALEIYNETVIDLLNRESGPLRILDDTEKVTVVENLFEEVARDAQHLRHLIGICEAHRQVGETTLNDKSSRSHQIIRLTVESFHRESPDHVKSYIASLNFVDLAGSERASQTNTCGTRLKEGSHINKSLLQLALVIRQLSSGESGHISYRTSKLTRILQSSLGGNARTAIICTVSPSLSHVEQTRNTLSFATNAKEVINTARVNMVEGELRNPEPEHAGLRSLLAEKELKIQQMEKDMEDLRRQRDLAQCQLDLERRANKVQKGSSDYGPSSQVVRCLSFAEENELAIGKHTPERTETVSRQAMLKNLLASPDPSILVDEIQKLEHRQLQLCEDANRALEVLHKDFATHNLGNQETAETMSKVLSEIKDLVAASSTAEEIVNADKTNLMEKINQLKNQGNTITSLERKLESVQKSIDKLVSAFGTEETPDSKTQLRRKKTLPFKLNNSPNMQHIIRAPCSPLSYRKATEHEIENRVPIISSSGRDTYARLHRDTPRKDDESCDSILSRADSPASQQSKSVNVKKIQKMFKNAAEENIRSFRVYITELKELVAKLHYQKQLLVCQVLELEANKSITEEMDTIDRSPLSWHILFEQQRKQIIMLWHLCHISLVHRTQFYLLLRGDPSDQVYMEVELRRLTWLEQHLAELGNASPALLGDEPADSVSASIKALKQEREYLAKRVNCKLTAEERELLYSRWEVPPVGKQRRLQFVNKLWMNPYDMQHIQDSAEIVAKLVDFCVSNENSKDMFALNFASPHNRKTWAGWNFISNLLKL</sequence>
<proteinExistence type="inferred from homology"/>
<dbReference type="GO" id="GO:0003777">
    <property type="term" value="F:microtubule motor activity"/>
    <property type="evidence" value="ECO:0007669"/>
    <property type="project" value="InterPro"/>
</dbReference>
<evidence type="ECO:0000256" key="6">
    <source>
        <dbReference type="PROSITE-ProRule" id="PRU00283"/>
    </source>
</evidence>
<evidence type="ECO:0000313" key="11">
    <source>
        <dbReference type="EMBL" id="RHN64522.1"/>
    </source>
</evidence>
<dbReference type="Proteomes" id="UP000002051">
    <property type="component" value="Chromosome 4"/>
</dbReference>
<dbReference type="GO" id="GO:0010245">
    <property type="term" value="P:radial microtubular system formation"/>
    <property type="evidence" value="ECO:0007669"/>
    <property type="project" value="EnsemblPlants"/>
</dbReference>
<dbReference type="EMBL" id="CM001220">
    <property type="protein sequence ID" value="AES92142.2"/>
    <property type="molecule type" value="Genomic_DNA"/>
</dbReference>
<dbReference type="AlphaFoldDB" id="G7JS44"/>
<feature type="binding site" evidence="6">
    <location>
        <begin position="227"/>
        <end position="234"/>
    </location>
    <ligand>
        <name>ATP</name>
        <dbReference type="ChEBI" id="CHEBI:30616"/>
    </ligand>
</feature>
<dbReference type="InterPro" id="IPR021881">
    <property type="entry name" value="NACK_C"/>
</dbReference>
<dbReference type="GO" id="GO:0009555">
    <property type="term" value="P:pollen development"/>
    <property type="evidence" value="ECO:0007669"/>
    <property type="project" value="EnsemblPlants"/>
</dbReference>
<dbReference type="GO" id="GO:0016787">
    <property type="term" value="F:hydrolase activity"/>
    <property type="evidence" value="ECO:0007669"/>
    <property type="project" value="UniProtKB-KW"/>
</dbReference>
<evidence type="ECO:0000256" key="4">
    <source>
        <dbReference type="ARBA" id="ARBA00022840"/>
    </source>
</evidence>
<dbReference type="InterPro" id="IPR036961">
    <property type="entry name" value="Kinesin_motor_dom_sf"/>
</dbReference>
<dbReference type="InterPro" id="IPR001752">
    <property type="entry name" value="Kinesin_motor_dom"/>
</dbReference>
<keyword evidence="5 6" id="KW-0505">Motor protein</keyword>
<dbReference type="Gene3D" id="3.40.850.10">
    <property type="entry name" value="Kinesin motor domain"/>
    <property type="match status" value="1"/>
</dbReference>
<evidence type="ECO:0000313" key="10">
    <source>
        <dbReference type="EMBL" id="AES92142.2"/>
    </source>
</evidence>
<keyword evidence="2" id="KW-0493">Microtubule</keyword>
<reference evidence="12" key="3">
    <citation type="submission" date="2015-04" db="UniProtKB">
        <authorList>
            <consortium name="EnsemblPlants"/>
        </authorList>
    </citation>
    <scope>IDENTIFICATION</scope>
    <source>
        <strain evidence="12">cv. Jemalong A17</strain>
    </source>
</reference>
<feature type="coiled-coil region" evidence="7">
    <location>
        <begin position="481"/>
        <end position="522"/>
    </location>
</feature>
<evidence type="ECO:0000256" key="3">
    <source>
        <dbReference type="ARBA" id="ARBA00022741"/>
    </source>
</evidence>
<dbReference type="EC" id="3.6.4.4" evidence="11"/>
<dbReference type="InterPro" id="IPR027640">
    <property type="entry name" value="Kinesin-like_fam"/>
</dbReference>
<dbReference type="OrthoDB" id="3176171at2759"/>
<name>G7JS44_MEDTR</name>
<feature type="coiled-coil region" evidence="7">
    <location>
        <begin position="642"/>
        <end position="686"/>
    </location>
</feature>
<evidence type="ECO:0000256" key="2">
    <source>
        <dbReference type="ARBA" id="ARBA00022701"/>
    </source>
</evidence>
<keyword evidence="3 6" id="KW-0547">Nucleotide-binding</keyword>
<evidence type="ECO:0000259" key="9">
    <source>
        <dbReference type="PROSITE" id="PS50067"/>
    </source>
</evidence>
<dbReference type="GO" id="GO:0007112">
    <property type="term" value="P:male meiosis cytokinesis"/>
    <property type="evidence" value="ECO:0007669"/>
    <property type="project" value="EnsemblPlants"/>
</dbReference>
<gene>
    <name evidence="12" type="primary">11438234</name>
    <name evidence="10" type="ordered locus">MTR_4g124650</name>
    <name evidence="11" type="ORF">MtrunA17_Chr4g0070001</name>
</gene>
<dbReference type="eggNOG" id="KOG0242">
    <property type="taxonomic scope" value="Eukaryota"/>
</dbReference>
<keyword evidence="4 6" id="KW-0067">ATP-binding</keyword>
<accession>G7JS44</accession>
<dbReference type="SMART" id="SM00129">
    <property type="entry name" value="KISc"/>
    <property type="match status" value="1"/>
</dbReference>
<dbReference type="Proteomes" id="UP000265566">
    <property type="component" value="Chromosome 4"/>
</dbReference>
<evidence type="ECO:0000256" key="5">
    <source>
        <dbReference type="ARBA" id="ARBA00023175"/>
    </source>
</evidence>
<dbReference type="PROSITE" id="PS00411">
    <property type="entry name" value="KINESIN_MOTOR_1"/>
    <property type="match status" value="1"/>
</dbReference>
<feature type="domain" description="Kinesin motor" evidence="9">
    <location>
        <begin position="143"/>
        <end position="461"/>
    </location>
</feature>
<evidence type="ECO:0000313" key="12">
    <source>
        <dbReference type="EnsemblPlants" id="AES92142"/>
    </source>
</evidence>
<dbReference type="InterPro" id="IPR019821">
    <property type="entry name" value="Kinesin_motor_CS"/>
</dbReference>
<dbReference type="EnsemblPlants" id="AES92142">
    <property type="protein sequence ID" value="AES92142"/>
    <property type="gene ID" value="MTR_4g124650"/>
</dbReference>
<dbReference type="Pfam" id="PF00225">
    <property type="entry name" value="Kinesin"/>
    <property type="match status" value="1"/>
</dbReference>
<feature type="region of interest" description="Disordered" evidence="8">
    <location>
        <begin position="756"/>
        <end position="781"/>
    </location>
</feature>
<evidence type="ECO:0000256" key="8">
    <source>
        <dbReference type="SAM" id="MobiDB-lite"/>
    </source>
</evidence>